<dbReference type="Gene3D" id="3.40.50.150">
    <property type="entry name" value="Vaccinia Virus protein VP39"/>
    <property type="match status" value="1"/>
</dbReference>
<gene>
    <name evidence="2" type="ORF">SAMN05216258_108209</name>
</gene>
<dbReference type="OrthoDB" id="9765084at2"/>
<keyword evidence="1" id="KW-0802">TPR repeat</keyword>
<accession>A0A1I3JXV7</accession>
<dbReference type="STRING" id="1114924.SAMN05216258_108209"/>
<evidence type="ECO:0000256" key="1">
    <source>
        <dbReference type="PROSITE-ProRule" id="PRU00339"/>
    </source>
</evidence>
<dbReference type="EMBL" id="FOQH01000008">
    <property type="protein sequence ID" value="SFI65087.1"/>
    <property type="molecule type" value="Genomic_DNA"/>
</dbReference>
<dbReference type="AlphaFoldDB" id="A0A1I3JXV7"/>
<name>A0A1I3JXV7_9RHOB</name>
<evidence type="ECO:0000313" key="2">
    <source>
        <dbReference type="EMBL" id="SFI65087.1"/>
    </source>
</evidence>
<dbReference type="PANTHER" id="PTHR43861">
    <property type="entry name" value="TRANS-ACONITATE 2-METHYLTRANSFERASE-RELATED"/>
    <property type="match status" value="1"/>
</dbReference>
<sequence length="287" mass="30390">MTAETEDAPTDPLEAAYARALALEKAGEADAAAEAWREVLALDPEDHGGAAVRIASLQRGEAPDRAPPAYVATLFDQHAASFEEILVGQLGYRAPTRLAEMLAERLPAGAEPSFLDLGCGTGLMAAALDAALPAERGHSTGLDLSEEMLGEADERGLYDALYVGDAVAFLHAPQEDEDGDVSGPWDLIAAADVLPYLGALEELFAGAFAQLVPGGLFAFSTETLPEDAFPPSGWTVGPHQRFHHSERYIRSALAEAGFEIAALEPWTIRTNLGNPEPGHLVIARRPA</sequence>
<keyword evidence="2" id="KW-0808">Transferase</keyword>
<dbReference type="InterPro" id="IPR029063">
    <property type="entry name" value="SAM-dependent_MTases_sf"/>
</dbReference>
<keyword evidence="2" id="KW-0489">Methyltransferase</keyword>
<feature type="repeat" description="TPR" evidence="1">
    <location>
        <begin position="13"/>
        <end position="46"/>
    </location>
</feature>
<reference evidence="2 3" key="1">
    <citation type="submission" date="2016-10" db="EMBL/GenBank/DDBJ databases">
        <authorList>
            <person name="de Groot N.N."/>
        </authorList>
    </citation>
    <scope>NUCLEOTIDE SEQUENCE [LARGE SCALE GENOMIC DNA]</scope>
    <source>
        <strain evidence="2 3">CGMCC 1.11030</strain>
    </source>
</reference>
<dbReference type="GO" id="GO:0008168">
    <property type="term" value="F:methyltransferase activity"/>
    <property type="evidence" value="ECO:0007669"/>
    <property type="project" value="UniProtKB-KW"/>
</dbReference>
<dbReference type="SUPFAM" id="SSF53335">
    <property type="entry name" value="S-adenosyl-L-methionine-dependent methyltransferases"/>
    <property type="match status" value="1"/>
</dbReference>
<evidence type="ECO:0000313" key="3">
    <source>
        <dbReference type="Proteomes" id="UP000199377"/>
    </source>
</evidence>
<keyword evidence="3" id="KW-1185">Reference proteome</keyword>
<proteinExistence type="predicted"/>
<dbReference type="Proteomes" id="UP000199377">
    <property type="component" value="Unassembled WGS sequence"/>
</dbReference>
<dbReference type="CDD" id="cd02440">
    <property type="entry name" value="AdoMet_MTases"/>
    <property type="match status" value="1"/>
</dbReference>
<dbReference type="GO" id="GO:0032259">
    <property type="term" value="P:methylation"/>
    <property type="evidence" value="ECO:0007669"/>
    <property type="project" value="UniProtKB-KW"/>
</dbReference>
<dbReference type="InterPro" id="IPR019734">
    <property type="entry name" value="TPR_rpt"/>
</dbReference>
<dbReference type="Pfam" id="PF13489">
    <property type="entry name" value="Methyltransf_23"/>
    <property type="match status" value="1"/>
</dbReference>
<dbReference type="PANTHER" id="PTHR43861:SF1">
    <property type="entry name" value="TRANS-ACONITATE 2-METHYLTRANSFERASE"/>
    <property type="match status" value="1"/>
</dbReference>
<organism evidence="2 3">
    <name type="scientific">Albimonas pacifica</name>
    <dbReference type="NCBI Taxonomy" id="1114924"/>
    <lineage>
        <taxon>Bacteria</taxon>
        <taxon>Pseudomonadati</taxon>
        <taxon>Pseudomonadota</taxon>
        <taxon>Alphaproteobacteria</taxon>
        <taxon>Rhodobacterales</taxon>
        <taxon>Paracoccaceae</taxon>
        <taxon>Albimonas</taxon>
    </lineage>
</organism>
<dbReference type="RefSeq" id="WP_092861927.1">
    <property type="nucleotide sequence ID" value="NZ_FOQH01000008.1"/>
</dbReference>
<protein>
    <submittedName>
        <fullName evidence="2">Predicted methyltransferase, contains TPR repeat</fullName>
    </submittedName>
</protein>
<dbReference type="PROSITE" id="PS50005">
    <property type="entry name" value="TPR"/>
    <property type="match status" value="1"/>
</dbReference>